<dbReference type="InterPro" id="IPR032675">
    <property type="entry name" value="LRR_dom_sf"/>
</dbReference>
<evidence type="ECO:0000313" key="2">
    <source>
        <dbReference type="EMBL" id="KAL3822807.1"/>
    </source>
</evidence>
<name>A0ABD3SEC4_9STRA</name>
<feature type="region of interest" description="Disordered" evidence="1">
    <location>
        <begin position="1"/>
        <end position="83"/>
    </location>
</feature>
<keyword evidence="3" id="KW-1185">Reference proteome</keyword>
<gene>
    <name evidence="2" type="ORF">ACHAXA_005972</name>
</gene>
<dbReference type="Proteomes" id="UP001530377">
    <property type="component" value="Unassembled WGS sequence"/>
</dbReference>
<feature type="compositionally biased region" description="Basic and acidic residues" evidence="1">
    <location>
        <begin position="113"/>
        <end position="122"/>
    </location>
</feature>
<organism evidence="2 3">
    <name type="scientific">Cyclostephanos tholiformis</name>
    <dbReference type="NCBI Taxonomy" id="382380"/>
    <lineage>
        <taxon>Eukaryota</taxon>
        <taxon>Sar</taxon>
        <taxon>Stramenopiles</taxon>
        <taxon>Ochrophyta</taxon>
        <taxon>Bacillariophyta</taxon>
        <taxon>Coscinodiscophyceae</taxon>
        <taxon>Thalassiosirophycidae</taxon>
        <taxon>Stephanodiscales</taxon>
        <taxon>Stephanodiscaceae</taxon>
        <taxon>Cyclostephanos</taxon>
    </lineage>
</organism>
<reference evidence="2 3" key="1">
    <citation type="submission" date="2024-10" db="EMBL/GenBank/DDBJ databases">
        <title>Updated reference genomes for cyclostephanoid diatoms.</title>
        <authorList>
            <person name="Roberts W.R."/>
            <person name="Alverson A.J."/>
        </authorList>
    </citation>
    <scope>NUCLEOTIDE SEQUENCE [LARGE SCALE GENOMIC DNA]</scope>
    <source>
        <strain evidence="2 3">AJA228-03</strain>
    </source>
</reference>
<feature type="compositionally biased region" description="Polar residues" evidence="1">
    <location>
        <begin position="51"/>
        <end position="60"/>
    </location>
</feature>
<feature type="compositionally biased region" description="Basic and acidic residues" evidence="1">
    <location>
        <begin position="18"/>
        <end position="35"/>
    </location>
</feature>
<accession>A0ABD3SEC4</accession>
<dbReference type="EMBL" id="JALLPB020000054">
    <property type="protein sequence ID" value="KAL3822807.1"/>
    <property type="molecule type" value="Genomic_DNA"/>
</dbReference>
<dbReference type="SUPFAM" id="SSF52047">
    <property type="entry name" value="RNI-like"/>
    <property type="match status" value="1"/>
</dbReference>
<sequence>MSNTRRRNSSNNDGPQGIRERSRVVAEREASRLARPDQPSASGTLGHASRARSSVASTPFGQMMGGRSPPGRKSNPGHQDWCGPFSVARQMIAAREEARRLREEQLAENDPSNSKESHPLDEVTEAALEKKRRLENPSMNWVSRRQRANNSPTNGDATRVSYYASRRQRFNQQKILGNGGSIVSLFQLCVNCLVENFERIDSLGMVDHSIRRALCERLVAQGKMNGAAFDVLAEMGVETLELVDCAQVTKDQLCEALRILLPSGLRAIILNHCGRCFGTQAVQVISEIEKDKLELFAISLGGAYLLKDEDMAKLISAAWRTLSSIEITACPLIGTQFCEALGVHFSTLVGGMLLELSLQNIPLTKDALLSLGASSDALRNLKSLKLKEMECVDDEIVSIILSSIDQGTLEGIDLSGNPQLTDEILPCIRRCNTNGNLRALLLSGLKQLTAIGLEIFFTPIDGLPSPPMLRKIDLSQCSKDEVNDSILILAAKAASFKRSLTDAIDEDNPNPESLFFGISNVMGLVHVNFGGSSITDKSLEMLAATCSSSLQELDISFATSVTDNGLGYLTSKVGCQFKKVSIWGLAQITEDFLDGHDRVEEGGLEIVGVWMKKSGGRSLRR</sequence>
<dbReference type="Gene3D" id="3.80.10.10">
    <property type="entry name" value="Ribonuclease Inhibitor"/>
    <property type="match status" value="2"/>
</dbReference>
<evidence type="ECO:0000313" key="3">
    <source>
        <dbReference type="Proteomes" id="UP001530377"/>
    </source>
</evidence>
<dbReference type="PANTHER" id="PTHR13318">
    <property type="entry name" value="PARTNER OF PAIRED, ISOFORM B-RELATED"/>
    <property type="match status" value="1"/>
</dbReference>
<proteinExistence type="predicted"/>
<protein>
    <submittedName>
        <fullName evidence="2">Uncharacterized protein</fullName>
    </submittedName>
</protein>
<evidence type="ECO:0000256" key="1">
    <source>
        <dbReference type="SAM" id="MobiDB-lite"/>
    </source>
</evidence>
<dbReference type="AlphaFoldDB" id="A0ABD3SEC4"/>
<comment type="caution">
    <text evidence="2">The sequence shown here is derived from an EMBL/GenBank/DDBJ whole genome shotgun (WGS) entry which is preliminary data.</text>
</comment>
<feature type="region of interest" description="Disordered" evidence="1">
    <location>
        <begin position="99"/>
        <end position="122"/>
    </location>
</feature>